<comment type="similarity">
    <text evidence="1">Belongs to the paxM FAD-dependent monooxygenase family.</text>
</comment>
<evidence type="ECO:0000256" key="5">
    <source>
        <dbReference type="ARBA" id="ARBA00023033"/>
    </source>
</evidence>
<protein>
    <submittedName>
        <fullName evidence="7">FAD-dependent monooxygenase OpS4</fullName>
    </submittedName>
</protein>
<evidence type="ECO:0000256" key="4">
    <source>
        <dbReference type="ARBA" id="ARBA00023002"/>
    </source>
</evidence>
<dbReference type="PANTHER" id="PTHR13789">
    <property type="entry name" value="MONOOXYGENASE"/>
    <property type="match status" value="1"/>
</dbReference>
<dbReference type="PANTHER" id="PTHR13789:SF306">
    <property type="entry name" value="HYDROXYLASE, PUTATIVE-RELATED"/>
    <property type="match status" value="1"/>
</dbReference>
<dbReference type="GO" id="GO:0071949">
    <property type="term" value="F:FAD binding"/>
    <property type="evidence" value="ECO:0007669"/>
    <property type="project" value="InterPro"/>
</dbReference>
<dbReference type="EMBL" id="JABCIY010000019">
    <property type="protein sequence ID" value="KAF7197106.1"/>
    <property type="molecule type" value="Genomic_DNA"/>
</dbReference>
<keyword evidence="3" id="KW-0274">FAD</keyword>
<feature type="domain" description="FAD-binding" evidence="6">
    <location>
        <begin position="302"/>
        <end position="359"/>
    </location>
</feature>
<dbReference type="OrthoDB" id="16820at2759"/>
<name>A0A8H6RVR1_9PEZI</name>
<dbReference type="Gene3D" id="3.50.50.60">
    <property type="entry name" value="FAD/NAD(P)-binding domain"/>
    <property type="match status" value="1"/>
</dbReference>
<organism evidence="7 8">
    <name type="scientific">Pseudocercospora fuligena</name>
    <dbReference type="NCBI Taxonomy" id="685502"/>
    <lineage>
        <taxon>Eukaryota</taxon>
        <taxon>Fungi</taxon>
        <taxon>Dikarya</taxon>
        <taxon>Ascomycota</taxon>
        <taxon>Pezizomycotina</taxon>
        <taxon>Dothideomycetes</taxon>
        <taxon>Dothideomycetidae</taxon>
        <taxon>Mycosphaerellales</taxon>
        <taxon>Mycosphaerellaceae</taxon>
        <taxon>Pseudocercospora</taxon>
    </lineage>
</organism>
<dbReference type="InterPro" id="IPR002938">
    <property type="entry name" value="FAD-bd"/>
</dbReference>
<dbReference type="Pfam" id="PF01494">
    <property type="entry name" value="FAD_binding_3"/>
    <property type="match status" value="2"/>
</dbReference>
<reference evidence="7" key="1">
    <citation type="submission" date="2020-04" db="EMBL/GenBank/DDBJ databases">
        <title>Draft genome resource of the tomato pathogen Pseudocercospora fuligena.</title>
        <authorList>
            <person name="Zaccaron A."/>
        </authorList>
    </citation>
    <scope>NUCLEOTIDE SEQUENCE</scope>
    <source>
        <strain evidence="7">PF001</strain>
    </source>
</reference>
<proteinExistence type="inferred from homology"/>
<comment type="caution">
    <text evidence="7">The sequence shown here is derived from an EMBL/GenBank/DDBJ whole genome shotgun (WGS) entry which is preliminary data.</text>
</comment>
<dbReference type="InterPro" id="IPR036188">
    <property type="entry name" value="FAD/NAD-bd_sf"/>
</dbReference>
<keyword evidence="2" id="KW-0285">Flavoprotein</keyword>
<dbReference type="AlphaFoldDB" id="A0A8H6RVR1"/>
<dbReference type="GO" id="GO:0004497">
    <property type="term" value="F:monooxygenase activity"/>
    <property type="evidence" value="ECO:0007669"/>
    <property type="project" value="UniProtKB-KW"/>
</dbReference>
<evidence type="ECO:0000259" key="6">
    <source>
        <dbReference type="Pfam" id="PF01494"/>
    </source>
</evidence>
<keyword evidence="4" id="KW-0560">Oxidoreductase</keyword>
<evidence type="ECO:0000313" key="8">
    <source>
        <dbReference type="Proteomes" id="UP000660729"/>
    </source>
</evidence>
<sequence length="469" mass="51725">MARQELNVGIVGAGIGGVMAAIAIAKTGAKVTVLEAADQLGEIGAGIQMTPNVARLLIKYGVDKVLGSNLVRYKELNLRDKDGKKIGYTLISRVEQALGLPWWLVHRHHLHSGLVEVARANGVDLIIGSRVASLEQQNDRRVKVTTGKGSAFVFDLVIGSDGLQSVVRRTLFPNVKPRAPSGNCAYRAIVPYDEVRKDPLTRELVEDENGDLIRTMEVWMAPTGYIISYPISDAKDFNMVLSHFRDPPVESVQEVSVDEVRKEYESYDPRIKRVIDMIKPPISRWPLLVTGPLPSWSSPERNIVLIGDAAHSMTNHMAQGAATSSMEDGAFLARCLASVVSGRISLAEAIQIYEKGRMPKASYKQQVSYLNGWLWHLDGAAAEARNKAMQPELSGEVLMKSPNLYGDPTTVMECYGYDAEAHAEEEVAKFLNQDEPVRDATTTVTSSEAQKIANWFLPEEQKFKVSPRL</sequence>
<evidence type="ECO:0000256" key="3">
    <source>
        <dbReference type="ARBA" id="ARBA00022827"/>
    </source>
</evidence>
<feature type="domain" description="FAD-binding" evidence="6">
    <location>
        <begin position="6"/>
        <end position="171"/>
    </location>
</feature>
<evidence type="ECO:0000256" key="2">
    <source>
        <dbReference type="ARBA" id="ARBA00022630"/>
    </source>
</evidence>
<dbReference type="SUPFAM" id="SSF54373">
    <property type="entry name" value="FAD-linked reductases, C-terminal domain"/>
    <property type="match status" value="1"/>
</dbReference>
<gene>
    <name evidence="7" type="ORF">HII31_01531</name>
</gene>
<keyword evidence="8" id="KW-1185">Reference proteome</keyword>
<keyword evidence="5 7" id="KW-0503">Monooxygenase</keyword>
<dbReference type="InterPro" id="IPR050493">
    <property type="entry name" value="FAD-dep_Monooxygenase_BioMet"/>
</dbReference>
<accession>A0A8H6RVR1</accession>
<evidence type="ECO:0000313" key="7">
    <source>
        <dbReference type="EMBL" id="KAF7197106.1"/>
    </source>
</evidence>
<evidence type="ECO:0000256" key="1">
    <source>
        <dbReference type="ARBA" id="ARBA00007992"/>
    </source>
</evidence>
<dbReference type="Proteomes" id="UP000660729">
    <property type="component" value="Unassembled WGS sequence"/>
</dbReference>
<dbReference type="PRINTS" id="PR00420">
    <property type="entry name" value="RNGMNOXGNASE"/>
</dbReference>
<dbReference type="SUPFAM" id="SSF51905">
    <property type="entry name" value="FAD/NAD(P)-binding domain"/>
    <property type="match status" value="1"/>
</dbReference>